<dbReference type="STRING" id="933852.A0A0C3AZ96"/>
<feature type="region of interest" description="Disordered" evidence="2">
    <location>
        <begin position="1"/>
        <end position="67"/>
    </location>
</feature>
<dbReference type="AlphaFoldDB" id="A0A0C3AZ96"/>
<evidence type="ECO:0000313" key="5">
    <source>
        <dbReference type="Proteomes" id="UP000054097"/>
    </source>
</evidence>
<protein>
    <recommendedName>
        <fullName evidence="3">F-box domain-containing protein</fullName>
    </recommendedName>
</protein>
<dbReference type="SUPFAM" id="SSF52058">
    <property type="entry name" value="L domain-like"/>
    <property type="match status" value="1"/>
</dbReference>
<evidence type="ECO:0000256" key="2">
    <source>
        <dbReference type="SAM" id="MobiDB-lite"/>
    </source>
</evidence>
<dbReference type="Proteomes" id="UP000054097">
    <property type="component" value="Unassembled WGS sequence"/>
</dbReference>
<dbReference type="Gene3D" id="1.20.1280.50">
    <property type="match status" value="1"/>
</dbReference>
<dbReference type="OrthoDB" id="3365698at2759"/>
<evidence type="ECO:0000259" key="3">
    <source>
        <dbReference type="PROSITE" id="PS50181"/>
    </source>
</evidence>
<reference evidence="5" key="2">
    <citation type="submission" date="2015-01" db="EMBL/GenBank/DDBJ databases">
        <title>Evolutionary Origins and Diversification of the Mycorrhizal Mutualists.</title>
        <authorList>
            <consortium name="DOE Joint Genome Institute"/>
            <consortium name="Mycorrhizal Genomics Consortium"/>
            <person name="Kohler A."/>
            <person name="Kuo A."/>
            <person name="Nagy L.G."/>
            <person name="Floudas D."/>
            <person name="Copeland A."/>
            <person name="Barry K.W."/>
            <person name="Cichocki N."/>
            <person name="Veneault-Fourrey C."/>
            <person name="LaButti K."/>
            <person name="Lindquist E.A."/>
            <person name="Lipzen A."/>
            <person name="Lundell T."/>
            <person name="Morin E."/>
            <person name="Murat C."/>
            <person name="Riley R."/>
            <person name="Ohm R."/>
            <person name="Sun H."/>
            <person name="Tunlid A."/>
            <person name="Henrissat B."/>
            <person name="Grigoriev I.V."/>
            <person name="Hibbett D.S."/>
            <person name="Martin F."/>
        </authorList>
    </citation>
    <scope>NUCLEOTIDE SEQUENCE [LARGE SCALE GENOMIC DNA]</scope>
    <source>
        <strain evidence="5">MAFF 305830</strain>
    </source>
</reference>
<dbReference type="Pfam" id="PF12937">
    <property type="entry name" value="F-box-like"/>
    <property type="match status" value="1"/>
</dbReference>
<name>A0A0C3AZ96_SERVB</name>
<keyword evidence="5" id="KW-1185">Reference proteome</keyword>
<proteinExistence type="predicted"/>
<evidence type="ECO:0000313" key="4">
    <source>
        <dbReference type="EMBL" id="KIM29840.1"/>
    </source>
</evidence>
<dbReference type="InterPro" id="IPR032675">
    <property type="entry name" value="LRR_dom_sf"/>
</dbReference>
<feature type="domain" description="F-box" evidence="3">
    <location>
        <begin position="288"/>
        <end position="338"/>
    </location>
</feature>
<feature type="compositionally biased region" description="Basic and acidic residues" evidence="2">
    <location>
        <begin position="1"/>
        <end position="10"/>
    </location>
</feature>
<dbReference type="HOGENOM" id="CLU_289525_0_0_1"/>
<dbReference type="Gene3D" id="3.80.10.10">
    <property type="entry name" value="Ribonuclease Inhibitor"/>
    <property type="match status" value="1"/>
</dbReference>
<keyword evidence="1" id="KW-0175">Coiled coil</keyword>
<dbReference type="InterPro" id="IPR001810">
    <property type="entry name" value="F-box_dom"/>
</dbReference>
<organism evidence="4 5">
    <name type="scientific">Serendipita vermifera MAFF 305830</name>
    <dbReference type="NCBI Taxonomy" id="933852"/>
    <lineage>
        <taxon>Eukaryota</taxon>
        <taxon>Fungi</taxon>
        <taxon>Dikarya</taxon>
        <taxon>Basidiomycota</taxon>
        <taxon>Agaricomycotina</taxon>
        <taxon>Agaricomycetes</taxon>
        <taxon>Sebacinales</taxon>
        <taxon>Serendipitaceae</taxon>
        <taxon>Serendipita</taxon>
    </lineage>
</organism>
<dbReference type="EMBL" id="KN824287">
    <property type="protein sequence ID" value="KIM29840.1"/>
    <property type="molecule type" value="Genomic_DNA"/>
</dbReference>
<sequence>MNFFIRDRANSSELEDPIPAPITPIPAAPIAYEETGTPTPPANRDLPVEDSEQETRNKDDGQKQPRFLRIHLEERTALTQLSSRFEEIERSTRRIFDVDNSAAISISADIPSFDNERMIIDPTIWKMVYKDISEVWITLLPGRKRRSSPTADMRTVEVHIANRYSKTHNFHVKIARDATIGDLKRAITKRKPKYQVADLVPQTTLEGAAADSDVLDDALAYRGRLHYVRPTQYFTHHLEIPFCAITSTYSTQVDARLQKLKQLRQKIRDLQEEVANLEAQLVSEGVTVFRIQTLPSEILSMIFSQYLLNNPRLIRRLLFVCRRWYNIVVNDPTLWTVITLNIKHNEKDLEEMAYQLEPYVKACLKHSAKLLLDVELNCASLRSWRQQLDDTLLSALMDYFPHANDYILTDWVNGQDWYHFAQSLDEGDMPGHYSHFMGLLDCLNSNDIKTRFGSLNIILPDDADDDDISAEVLQNVTGSMPNLRVLSLAGGTIQDRRPVFKNLLSLSSLQFSDHGTFELIDPLPLRLHRLGFCERWSDKTLPILNSFKDLVTLKVYFESSRYLFPEGQFAALNLPKLESVHLAGWLEPTRSVAFHLPALNHLHLTGLSTNPILDRLPEIRASHVHLSIIRPFTPADKEALKKYLEQALDQYGFCTHIYVPAFAKDLCIGVIRQLKDKGSLNIALKALVLEPDFNEVEETIDIEDTLPLSLGPHQTRQAHSVRGTRFKDILLYVSQLSEDLPGSSMAARMPIFSAQGDSRLQKLKLLRQRMCDLQAEIAGLEAQLTSEGIAVFPIQTIPAEVLSMIFSQYLHDNPRLIRRLLLVCRRCLILHLEKKNLEKKAIQGLPYLEACLKHSSKSLLDVEINCAELLSWNSQVGSGMLSTLFEFFPGVDVDRAQRSPEEEDLPNYYSHFTNLLLCFDNDDVRARLGGLKFILPEEDDVGDEVLDVFTGPMPNLRVLSLQGYADERRGPVFHNLDSLKSFVAVSSGMLGLMDHIPTRLQHLEIDECWNEDTLPILNSLKELRNWSQEKCGIIVPKSERSMFIGALIVRPVRLIKKRF</sequence>
<reference evidence="4 5" key="1">
    <citation type="submission" date="2014-04" db="EMBL/GenBank/DDBJ databases">
        <authorList>
            <consortium name="DOE Joint Genome Institute"/>
            <person name="Kuo A."/>
            <person name="Zuccaro A."/>
            <person name="Kohler A."/>
            <person name="Nagy L.G."/>
            <person name="Floudas D."/>
            <person name="Copeland A."/>
            <person name="Barry K.W."/>
            <person name="Cichocki N."/>
            <person name="Veneault-Fourrey C."/>
            <person name="LaButti K."/>
            <person name="Lindquist E.A."/>
            <person name="Lipzen A."/>
            <person name="Lundell T."/>
            <person name="Morin E."/>
            <person name="Murat C."/>
            <person name="Sun H."/>
            <person name="Tunlid A."/>
            <person name="Henrissat B."/>
            <person name="Grigoriev I.V."/>
            <person name="Hibbett D.S."/>
            <person name="Martin F."/>
            <person name="Nordberg H.P."/>
            <person name="Cantor M.N."/>
            <person name="Hua S.X."/>
        </authorList>
    </citation>
    <scope>NUCLEOTIDE SEQUENCE [LARGE SCALE GENOMIC DNA]</scope>
    <source>
        <strain evidence="4 5">MAFF 305830</strain>
    </source>
</reference>
<accession>A0A0C3AZ96</accession>
<feature type="compositionally biased region" description="Basic and acidic residues" evidence="2">
    <location>
        <begin position="53"/>
        <end position="63"/>
    </location>
</feature>
<dbReference type="InterPro" id="IPR036047">
    <property type="entry name" value="F-box-like_dom_sf"/>
</dbReference>
<dbReference type="SUPFAM" id="SSF81383">
    <property type="entry name" value="F-box domain"/>
    <property type="match status" value="1"/>
</dbReference>
<evidence type="ECO:0000256" key="1">
    <source>
        <dbReference type="SAM" id="Coils"/>
    </source>
</evidence>
<dbReference type="PROSITE" id="PS50181">
    <property type="entry name" value="FBOX"/>
    <property type="match status" value="1"/>
</dbReference>
<gene>
    <name evidence="4" type="ORF">M408DRAFT_304796</name>
</gene>
<feature type="compositionally biased region" description="Pro residues" evidence="2">
    <location>
        <begin position="18"/>
        <end position="27"/>
    </location>
</feature>
<feature type="coiled-coil region" evidence="1">
    <location>
        <begin position="253"/>
        <end position="287"/>
    </location>
</feature>